<dbReference type="GO" id="GO:0005615">
    <property type="term" value="C:extracellular space"/>
    <property type="evidence" value="ECO:0007669"/>
    <property type="project" value="TreeGrafter"/>
</dbReference>
<gene>
    <name evidence="17" type="primary">pepN</name>
    <name evidence="17" type="ORF">GKIL_2987</name>
</gene>
<dbReference type="InterPro" id="IPR042097">
    <property type="entry name" value="Aminopeptidase_N-like_N_sf"/>
</dbReference>
<evidence type="ECO:0000256" key="2">
    <source>
        <dbReference type="ARBA" id="ARBA00010136"/>
    </source>
</evidence>
<comment type="cofactor">
    <cofactor evidence="11 13">
        <name>Zn(2+)</name>
        <dbReference type="ChEBI" id="CHEBI:29105"/>
    </cofactor>
    <text evidence="11 13">Binds 1 zinc ion per subunit.</text>
</comment>
<dbReference type="Proteomes" id="UP000017396">
    <property type="component" value="Chromosome"/>
</dbReference>
<evidence type="ECO:0000259" key="15">
    <source>
        <dbReference type="Pfam" id="PF11838"/>
    </source>
</evidence>
<evidence type="ECO:0000256" key="13">
    <source>
        <dbReference type="RuleBase" id="RU364040"/>
    </source>
</evidence>
<feature type="domain" description="ERAP1-like C-terminal" evidence="15">
    <location>
        <begin position="565"/>
        <end position="868"/>
    </location>
</feature>
<evidence type="ECO:0000256" key="10">
    <source>
        <dbReference type="PIRSR" id="PIRSR634016-2"/>
    </source>
</evidence>
<evidence type="ECO:0000256" key="9">
    <source>
        <dbReference type="PIRSR" id="PIRSR634016-1"/>
    </source>
</evidence>
<dbReference type="GO" id="GO:0008270">
    <property type="term" value="F:zinc ion binding"/>
    <property type="evidence" value="ECO:0007669"/>
    <property type="project" value="UniProtKB-UniRule"/>
</dbReference>
<dbReference type="Pfam" id="PF11838">
    <property type="entry name" value="ERAP1_C"/>
    <property type="match status" value="1"/>
</dbReference>
<dbReference type="GO" id="GO:0016285">
    <property type="term" value="F:alanyl aminopeptidase activity"/>
    <property type="evidence" value="ECO:0007669"/>
    <property type="project" value="UniProtKB-EC"/>
</dbReference>
<dbReference type="GO" id="GO:0042277">
    <property type="term" value="F:peptide binding"/>
    <property type="evidence" value="ECO:0007669"/>
    <property type="project" value="TreeGrafter"/>
</dbReference>
<feature type="binding site" evidence="11">
    <location>
        <position position="346"/>
    </location>
    <ligand>
        <name>Zn(2+)</name>
        <dbReference type="ChEBI" id="CHEBI:29105"/>
        <note>catalytic</note>
    </ligand>
</feature>
<evidence type="ECO:0000256" key="6">
    <source>
        <dbReference type="ARBA" id="ARBA00022801"/>
    </source>
</evidence>
<evidence type="ECO:0000256" key="11">
    <source>
        <dbReference type="PIRSR" id="PIRSR634016-3"/>
    </source>
</evidence>
<evidence type="ECO:0000259" key="14">
    <source>
        <dbReference type="Pfam" id="PF01433"/>
    </source>
</evidence>
<keyword evidence="6 13" id="KW-0378">Hydrolase</keyword>
<dbReference type="EMBL" id="CP003587">
    <property type="protein sequence ID" value="AGY59233.1"/>
    <property type="molecule type" value="Genomic_DNA"/>
</dbReference>
<dbReference type="SUPFAM" id="SSF63737">
    <property type="entry name" value="Leukotriene A4 hydrolase N-terminal domain"/>
    <property type="match status" value="1"/>
</dbReference>
<dbReference type="Gene3D" id="1.10.390.10">
    <property type="entry name" value="Neutral Protease Domain 2"/>
    <property type="match status" value="1"/>
</dbReference>
<dbReference type="PANTHER" id="PTHR11533:SF174">
    <property type="entry name" value="PUROMYCIN-SENSITIVE AMINOPEPTIDASE-RELATED"/>
    <property type="match status" value="1"/>
</dbReference>
<feature type="domain" description="Peptidase M1 membrane alanine aminopeptidase" evidence="14">
    <location>
        <begin position="270"/>
        <end position="486"/>
    </location>
</feature>
<dbReference type="GO" id="GO:0043171">
    <property type="term" value="P:peptide catabolic process"/>
    <property type="evidence" value="ECO:0007669"/>
    <property type="project" value="TreeGrafter"/>
</dbReference>
<comment type="catalytic activity">
    <reaction evidence="1">
        <text>Release of an N-terminal amino acid, Xaa-|-Yaa- from a peptide, amide or arylamide. Xaa is preferably Ala, but may be most amino acids including Pro (slow action). When a terminal hydrophobic residue is followed by a prolyl residue, the two may be released as an intact Xaa-Pro dipeptide.</text>
        <dbReference type="EC" id="3.4.11.2"/>
    </reaction>
</comment>
<dbReference type="KEGG" id="glj:GKIL_2987"/>
<dbReference type="Gene3D" id="2.60.40.1730">
    <property type="entry name" value="tricorn interacting facor f3 domain"/>
    <property type="match status" value="1"/>
</dbReference>
<keyword evidence="5 11" id="KW-0479">Metal-binding</keyword>
<feature type="binding site" evidence="10">
    <location>
        <position position="830"/>
    </location>
    <ligand>
        <name>substrate</name>
    </ligand>
</feature>
<evidence type="ECO:0000313" key="17">
    <source>
        <dbReference type="EMBL" id="AGY59233.1"/>
    </source>
</evidence>
<dbReference type="STRING" id="1183438.GKIL_2987"/>
<dbReference type="Pfam" id="PF17900">
    <property type="entry name" value="Peptidase_M1_N"/>
    <property type="match status" value="1"/>
</dbReference>
<keyword evidence="8 13" id="KW-0482">Metalloprotease</keyword>
<keyword evidence="3 13" id="KW-0031">Aminopeptidase</keyword>
<dbReference type="CDD" id="cd09601">
    <property type="entry name" value="M1_APN-Q_like"/>
    <property type="match status" value="1"/>
</dbReference>
<dbReference type="InterPro" id="IPR050344">
    <property type="entry name" value="Peptidase_M1_aminopeptidases"/>
</dbReference>
<keyword evidence="4 13" id="KW-0645">Protease</keyword>
<name>U5QK13_GLOK1</name>
<dbReference type="InterPro" id="IPR001930">
    <property type="entry name" value="Peptidase_M1"/>
</dbReference>
<dbReference type="InterPro" id="IPR014782">
    <property type="entry name" value="Peptidase_M1_dom"/>
</dbReference>
<evidence type="ECO:0000256" key="5">
    <source>
        <dbReference type="ARBA" id="ARBA00022723"/>
    </source>
</evidence>
<feature type="domain" description="Aminopeptidase N-like N-terminal" evidence="16">
    <location>
        <begin position="56"/>
        <end position="236"/>
    </location>
</feature>
<organism evidence="17 18">
    <name type="scientific">Gloeobacter kilaueensis (strain ATCC BAA-2537 / CCAP 1431/1 / ULC 316 / JS1)</name>
    <dbReference type="NCBI Taxonomy" id="1183438"/>
    <lineage>
        <taxon>Bacteria</taxon>
        <taxon>Bacillati</taxon>
        <taxon>Cyanobacteriota</taxon>
        <taxon>Cyanophyceae</taxon>
        <taxon>Gloeobacterales</taxon>
        <taxon>Gloeobacteraceae</taxon>
        <taxon>Gloeobacter</taxon>
    </lineage>
</organism>
<evidence type="ECO:0000256" key="4">
    <source>
        <dbReference type="ARBA" id="ARBA00022670"/>
    </source>
</evidence>
<dbReference type="eggNOG" id="COG0308">
    <property type="taxonomic scope" value="Bacteria"/>
</dbReference>
<evidence type="ECO:0000256" key="12">
    <source>
        <dbReference type="PIRSR" id="PIRSR634016-4"/>
    </source>
</evidence>
<evidence type="ECO:0000313" key="18">
    <source>
        <dbReference type="Proteomes" id="UP000017396"/>
    </source>
</evidence>
<dbReference type="InterPro" id="IPR027268">
    <property type="entry name" value="Peptidase_M4/M1_CTD_sf"/>
</dbReference>
<feature type="binding site" evidence="11">
    <location>
        <position position="365"/>
    </location>
    <ligand>
        <name>Zn(2+)</name>
        <dbReference type="ChEBI" id="CHEBI:29105"/>
        <note>catalytic</note>
    </ligand>
</feature>
<dbReference type="GO" id="GO:0006508">
    <property type="term" value="P:proteolysis"/>
    <property type="evidence" value="ECO:0007669"/>
    <property type="project" value="UniProtKB-KW"/>
</dbReference>
<sequence>MPTHGYPPYSESSMKIRTFCSGGLSLIAALALCHPAAAESKFSFETTPGQLPKAVVPKHYAINLVPDPKTLTVRGSETIDIDVRKPTRTITLNALELQISRAALSDLKLPAKIKIDDKQQTAILTFARTIAAGSHKLVLDFRGRVNQAAQGLFYTRYQTPDGQQKLMFGSQMESTDARRLFPNWDEPVFRASFQLTVSLPQAFTAVSNMPVEREEPLTGGYKRVRFLSTPPMASYLVVLCAGEFEAVSDEVEGVKLRVLTTEGKKEQGRYALGVLKQILPYYNDYFGVKYPLPKLDMIAVPGGFSGAMENWGGITYNEAVLLYDPARSSQKTKEDIYKTVAHEVSHQWFGDLVTMAWWDNLWLNEGFASWMENKATDHFNPEWQVWLRENASKERAMEADARSTTHPIQQPIKDPAEAASAFDDITYQKGESIIRMFEGYLGEEKFKGGIRSYMAAHKYSSTTTADLWQELERASGQPVGTIAASWTEQPGFPVLSVQKAGGCAQGKEQLTLSQERFTIHDPSAKPLLWQVPVNYTQGSDNPPTQTTLIGSRSAPLTADSCAVPLKLNAGDTGYYRVQYSDADRRALSAAFDELRAADQLNLLSDTWALVKAGRATSGDYLSLAQKVQPQSNVALWTQVIDALGNLDELQLGKPGRSAFQAYGRKLLQPLYERLGWQAQPAEPQTDALLRNDVLTTLGDFGDEPVIVEAQRRFASFLKAPESLSGNLRPAVLHIVGRYADQQTYDQLHNLGLKATGTEEKNQFYGAMAAALDPKLAQQTLALSLGDELEPGAASNLVRRVADVGEHPQLAWEFLKANLQPLLAKQAFFSRYTYVANVANNFNDDAHAQELLDFARTSLPPEAMIEIKKIAERIAFRDELQQRELPKIDAWSCKQTLGSGTANASFCVGVQ</sequence>
<dbReference type="EC" id="3.4.11.-" evidence="13"/>
<dbReference type="InterPro" id="IPR024571">
    <property type="entry name" value="ERAP1-like_C_dom"/>
</dbReference>
<evidence type="ECO:0000256" key="1">
    <source>
        <dbReference type="ARBA" id="ARBA00000098"/>
    </source>
</evidence>
<proteinExistence type="inferred from homology"/>
<dbReference type="AlphaFoldDB" id="U5QK13"/>
<dbReference type="InterPro" id="IPR045357">
    <property type="entry name" value="Aminopeptidase_N-like_N"/>
</dbReference>
<feature type="active site" description="Proton acceptor" evidence="9">
    <location>
        <position position="343"/>
    </location>
</feature>
<feature type="binding site" evidence="11">
    <location>
        <position position="342"/>
    </location>
    <ligand>
        <name>Zn(2+)</name>
        <dbReference type="ChEBI" id="CHEBI:29105"/>
        <note>catalytic</note>
    </ligand>
</feature>
<feature type="binding site" evidence="10">
    <location>
        <begin position="306"/>
        <end position="310"/>
    </location>
    <ligand>
        <name>substrate</name>
    </ligand>
</feature>
<accession>U5QK13</accession>
<keyword evidence="18" id="KW-1185">Reference proteome</keyword>
<dbReference type="PATRIC" id="fig|1183438.3.peg.2942"/>
<feature type="site" description="Transition state stabilizer" evidence="12">
    <location>
        <position position="427"/>
    </location>
</feature>
<evidence type="ECO:0000256" key="7">
    <source>
        <dbReference type="ARBA" id="ARBA00022833"/>
    </source>
</evidence>
<dbReference type="Pfam" id="PF01433">
    <property type="entry name" value="Peptidase_M1"/>
    <property type="match status" value="1"/>
</dbReference>
<dbReference type="SUPFAM" id="SSF55486">
    <property type="entry name" value="Metalloproteases ('zincins'), catalytic domain"/>
    <property type="match status" value="1"/>
</dbReference>
<evidence type="ECO:0000256" key="8">
    <source>
        <dbReference type="ARBA" id="ARBA00023049"/>
    </source>
</evidence>
<dbReference type="HOGENOM" id="CLU_003705_0_1_3"/>
<evidence type="ECO:0000256" key="3">
    <source>
        <dbReference type="ARBA" id="ARBA00022438"/>
    </source>
</evidence>
<dbReference type="Gene3D" id="2.60.40.1910">
    <property type="match status" value="1"/>
</dbReference>
<dbReference type="GO" id="GO:0016020">
    <property type="term" value="C:membrane"/>
    <property type="evidence" value="ECO:0007669"/>
    <property type="project" value="TreeGrafter"/>
</dbReference>
<evidence type="ECO:0000259" key="16">
    <source>
        <dbReference type="Pfam" id="PF17900"/>
    </source>
</evidence>
<dbReference type="PANTHER" id="PTHR11533">
    <property type="entry name" value="PROTEASE M1 ZINC METALLOPROTEASE"/>
    <property type="match status" value="1"/>
</dbReference>
<dbReference type="InterPro" id="IPR034016">
    <property type="entry name" value="M1_APN-typ"/>
</dbReference>
<dbReference type="GO" id="GO:0070006">
    <property type="term" value="F:metalloaminopeptidase activity"/>
    <property type="evidence" value="ECO:0007669"/>
    <property type="project" value="TreeGrafter"/>
</dbReference>
<dbReference type="PRINTS" id="PR00756">
    <property type="entry name" value="ALADIPTASE"/>
</dbReference>
<dbReference type="Gene3D" id="1.25.50.20">
    <property type="match status" value="1"/>
</dbReference>
<comment type="similarity">
    <text evidence="2 13">Belongs to the peptidase M1 family.</text>
</comment>
<keyword evidence="7 11" id="KW-0862">Zinc</keyword>
<protein>
    <recommendedName>
        <fullName evidence="13">Aminopeptidase</fullName>
        <ecNumber evidence="13">3.4.11.-</ecNumber>
    </recommendedName>
</protein>
<dbReference type="FunFam" id="1.10.390.10:FF:000001">
    <property type="entry name" value="Aminopeptidase"/>
    <property type="match status" value="1"/>
</dbReference>
<dbReference type="GO" id="GO:0005737">
    <property type="term" value="C:cytoplasm"/>
    <property type="evidence" value="ECO:0007669"/>
    <property type="project" value="TreeGrafter"/>
</dbReference>
<feature type="binding site" evidence="10">
    <location>
        <position position="173"/>
    </location>
    <ligand>
        <name>substrate</name>
    </ligand>
</feature>
<reference evidence="17 18" key="1">
    <citation type="journal article" date="2013" name="PLoS ONE">
        <title>Cultivation and Complete Genome Sequencing of Gloeobacter kilaueensis sp. nov., from a Lava Cave in Kilauea Caldera, Hawai'i.</title>
        <authorList>
            <person name="Saw J.H."/>
            <person name="Schatz M."/>
            <person name="Brown M.V."/>
            <person name="Kunkel D.D."/>
            <person name="Foster J.S."/>
            <person name="Shick H."/>
            <person name="Christensen S."/>
            <person name="Hou S."/>
            <person name="Wan X."/>
            <person name="Donachie S.P."/>
        </authorList>
    </citation>
    <scope>NUCLEOTIDE SEQUENCE [LARGE SCALE GENOMIC DNA]</scope>
    <source>
        <strain evidence="18">JS</strain>
    </source>
</reference>